<dbReference type="AlphaFoldDB" id="A0A1I1WT39"/>
<evidence type="ECO:0000313" key="2">
    <source>
        <dbReference type="Proteomes" id="UP000199323"/>
    </source>
</evidence>
<evidence type="ECO:0000313" key="1">
    <source>
        <dbReference type="EMBL" id="SFD98286.1"/>
    </source>
</evidence>
<organism evidence="1 2">
    <name type="scientific">Actinacidiphila alni</name>
    <dbReference type="NCBI Taxonomy" id="380248"/>
    <lineage>
        <taxon>Bacteria</taxon>
        <taxon>Bacillati</taxon>
        <taxon>Actinomycetota</taxon>
        <taxon>Actinomycetes</taxon>
        <taxon>Kitasatosporales</taxon>
        <taxon>Streptomycetaceae</taxon>
        <taxon>Actinacidiphila</taxon>
    </lineage>
</organism>
<dbReference type="SUPFAM" id="SSF159275">
    <property type="entry name" value="PA1994-like"/>
    <property type="match status" value="1"/>
</dbReference>
<sequence length="197" mass="21972">MTAPNTVLTWHVEETAGYETAWVDLAPGRLRAHGRAVGMKPEPYWVSYELETDNGYATRLLHVVSHTVDGTYELELRRDERSRWTANGHVVIELDGALDCDLGMSPLTNTMPVLRHQLHRNEGHQDFLMAFVPVPTLAVRPSIQSYTHLTPLLSGARLGYSSGNYRSELDFDADGLVVRYEGMATRINRAAPKGPTA</sequence>
<protein>
    <recommendedName>
        <fullName evidence="3">Glycolipid-binding domain-containing protein</fullName>
    </recommendedName>
</protein>
<dbReference type="STRING" id="380248.SAMN05216251_10157"/>
<accession>A0A1I1WT39</accession>
<name>A0A1I1WT39_9ACTN</name>
<dbReference type="InterPro" id="IPR009467">
    <property type="entry name" value="Glycolipid-bd_prot_put"/>
</dbReference>
<dbReference type="Pfam" id="PF06475">
    <property type="entry name" value="Glycolipid_bind"/>
    <property type="match status" value="1"/>
</dbReference>
<keyword evidence="2" id="KW-1185">Reference proteome</keyword>
<dbReference type="OrthoDB" id="7347529at2"/>
<dbReference type="RefSeq" id="WP_093711251.1">
    <property type="nucleotide sequence ID" value="NZ_FONG01000001.1"/>
</dbReference>
<dbReference type="EMBL" id="FONG01000001">
    <property type="protein sequence ID" value="SFD98286.1"/>
    <property type="molecule type" value="Genomic_DNA"/>
</dbReference>
<reference evidence="1 2" key="1">
    <citation type="submission" date="2016-10" db="EMBL/GenBank/DDBJ databases">
        <authorList>
            <person name="de Groot N.N."/>
        </authorList>
    </citation>
    <scope>NUCLEOTIDE SEQUENCE [LARGE SCALE GENOMIC DNA]</scope>
    <source>
        <strain evidence="1 2">CGMCC 4.3510</strain>
    </source>
</reference>
<dbReference type="Proteomes" id="UP000199323">
    <property type="component" value="Unassembled WGS sequence"/>
</dbReference>
<proteinExistence type="predicted"/>
<evidence type="ECO:0008006" key="3">
    <source>
        <dbReference type="Google" id="ProtNLM"/>
    </source>
</evidence>
<gene>
    <name evidence="1" type="ORF">SAMN05216251_10157</name>
</gene>